<protein>
    <submittedName>
        <fullName evidence="2">GPO family capsid scaffolding protein</fullName>
    </submittedName>
</protein>
<feature type="region of interest" description="Disordered" evidence="1">
    <location>
        <begin position="257"/>
        <end position="280"/>
    </location>
</feature>
<dbReference type="EMBL" id="CP053881">
    <property type="protein sequence ID" value="QWL61757.1"/>
    <property type="molecule type" value="Genomic_DNA"/>
</dbReference>
<gene>
    <name evidence="2" type="ORF">HQ399_05615</name>
</gene>
<sequence length="280" mass="30590">MAKKAKFKRVAVAGQTTDGRNIAPEWLTQAAKNYNREKYGARVNLEHLRSLYPDSAFRAYGDVLSVYAEEVDIDGEKKMALFADIDPTEDLIKLNKARQKVYTSIELDLDFAGSGEAYLVGLAVTDQPASLGTEYLQFCAGAGANSPLAARKQKQANLFSSAIEAEIEFTEEGDKGPSLLEKVKGMFTRRDQASGEQFADVHQAVEAVATEVTNLEETTKGKFNELANTVNELKSAVAKNSVLEKAFNELKTSLERQEDFSHKRDPATGGDGTTTVSTDC</sequence>
<dbReference type="InterPro" id="IPR009228">
    <property type="entry name" value="Capsid_scaffold_GpO"/>
</dbReference>
<dbReference type="RefSeq" id="WP_215803100.1">
    <property type="nucleotide sequence ID" value="NZ_CP053881.1"/>
</dbReference>
<evidence type="ECO:0000313" key="2">
    <source>
        <dbReference type="EMBL" id="QWL61757.1"/>
    </source>
</evidence>
<reference evidence="2 3" key="1">
    <citation type="journal article" date="2021" name="Front. Microbiol.">
        <title>Prevalence and Genetic Analysis of Chromosomal mcr-3/7 in Aeromonas From U.S. Animal-Derived Samples.</title>
        <authorList>
            <person name="Wang Y."/>
            <person name="Hou N."/>
            <person name="Rasooly R."/>
            <person name="Gu Y."/>
            <person name="He X."/>
        </authorList>
    </citation>
    <scope>NUCLEOTIDE SEQUENCE [LARGE SCALE GENOMIC DNA]</scope>
    <source>
        <strain evidence="2 3">4608</strain>
    </source>
</reference>
<accession>A0ABD7EKK9</accession>
<dbReference type="AlphaFoldDB" id="A0ABD7EKK9"/>
<feature type="compositionally biased region" description="Basic and acidic residues" evidence="1">
    <location>
        <begin position="257"/>
        <end position="266"/>
    </location>
</feature>
<organism evidence="2 3">
    <name type="scientific">Aeromonas jandaei</name>
    <dbReference type="NCBI Taxonomy" id="650"/>
    <lineage>
        <taxon>Bacteria</taxon>
        <taxon>Pseudomonadati</taxon>
        <taxon>Pseudomonadota</taxon>
        <taxon>Gammaproteobacteria</taxon>
        <taxon>Aeromonadales</taxon>
        <taxon>Aeromonadaceae</taxon>
        <taxon>Aeromonas</taxon>
    </lineage>
</organism>
<dbReference type="Pfam" id="PF05929">
    <property type="entry name" value="Phage_GPO"/>
    <property type="match status" value="1"/>
</dbReference>
<dbReference type="Proteomes" id="UP000679312">
    <property type="component" value="Chromosome"/>
</dbReference>
<name>A0ABD7EKK9_AERJA</name>
<proteinExistence type="predicted"/>
<evidence type="ECO:0000313" key="3">
    <source>
        <dbReference type="Proteomes" id="UP000679312"/>
    </source>
</evidence>
<evidence type="ECO:0000256" key="1">
    <source>
        <dbReference type="SAM" id="MobiDB-lite"/>
    </source>
</evidence>